<proteinExistence type="predicted"/>
<sequence length="19" mass="2210">MPLPRRKVEFDFSAKFPGS</sequence>
<evidence type="ECO:0000313" key="1">
    <source>
        <dbReference type="Proteomes" id="UP000095287"/>
    </source>
</evidence>
<dbReference type="WBParaSite" id="L893_g13396.t1">
    <property type="protein sequence ID" value="L893_g13396.t1"/>
    <property type="gene ID" value="L893_g13396"/>
</dbReference>
<organism evidence="1 2">
    <name type="scientific">Steinernema glaseri</name>
    <dbReference type="NCBI Taxonomy" id="37863"/>
    <lineage>
        <taxon>Eukaryota</taxon>
        <taxon>Metazoa</taxon>
        <taxon>Ecdysozoa</taxon>
        <taxon>Nematoda</taxon>
        <taxon>Chromadorea</taxon>
        <taxon>Rhabditida</taxon>
        <taxon>Tylenchina</taxon>
        <taxon>Panagrolaimomorpha</taxon>
        <taxon>Strongyloidoidea</taxon>
        <taxon>Steinernematidae</taxon>
        <taxon>Steinernema</taxon>
    </lineage>
</organism>
<name>A0A1I7Y7G2_9BILA</name>
<keyword evidence="1" id="KW-1185">Reference proteome</keyword>
<reference evidence="2" key="1">
    <citation type="submission" date="2016-11" db="UniProtKB">
        <authorList>
            <consortium name="WormBaseParasite"/>
        </authorList>
    </citation>
    <scope>IDENTIFICATION</scope>
</reference>
<evidence type="ECO:0000313" key="2">
    <source>
        <dbReference type="WBParaSite" id="L893_g13396.t1"/>
    </source>
</evidence>
<dbReference type="Proteomes" id="UP000095287">
    <property type="component" value="Unplaced"/>
</dbReference>
<dbReference type="AlphaFoldDB" id="A0A1I7Y7G2"/>
<protein>
    <submittedName>
        <fullName evidence="2">Uncharacterized protein</fullName>
    </submittedName>
</protein>
<accession>A0A1I7Y7G2</accession>